<dbReference type="Proteomes" id="UP000199727">
    <property type="component" value="Unassembled WGS sequence"/>
</dbReference>
<comment type="caution">
    <text evidence="1">The sequence shown here is derived from an EMBL/GenBank/DDBJ whole genome shotgun (WGS) entry which is preliminary data.</text>
</comment>
<dbReference type="GO" id="GO:0032981">
    <property type="term" value="P:mitochondrial respiratory chain complex I assembly"/>
    <property type="evidence" value="ECO:0007669"/>
    <property type="project" value="TreeGrafter"/>
</dbReference>
<sequence>MASLSYSAHAFRTYVRPATLPATRATSKVFSSRRYFQNILAPTDPDANSPTLIISKLTPRGFILSDNLIIPGGAILHSGKVLLWDVDPPKQLQAGEKGGLEKVWEGWEKERFGALEMLVPRPEILLLGTGQRAWPAPKRLREYISGLGIQLDVMDSVSYSCFRFNFSILSLADITSLAKCCVHLQPVSGGGPTRGCSALSFGSH</sequence>
<accession>A0A854QJ28</accession>
<evidence type="ECO:0000313" key="1">
    <source>
        <dbReference type="EMBL" id="OXG20812.1"/>
    </source>
</evidence>
<dbReference type="Gene3D" id="3.40.1230.10">
    <property type="entry name" value="MTH938-like"/>
    <property type="match status" value="1"/>
</dbReference>
<dbReference type="OrthoDB" id="20681at2759"/>
<organism evidence="1 2">
    <name type="scientific">Cryptococcus neoformans Tu259-1</name>
    <dbReference type="NCBI Taxonomy" id="1230072"/>
    <lineage>
        <taxon>Eukaryota</taxon>
        <taxon>Fungi</taxon>
        <taxon>Dikarya</taxon>
        <taxon>Basidiomycota</taxon>
        <taxon>Agaricomycotina</taxon>
        <taxon>Tremellomycetes</taxon>
        <taxon>Tremellales</taxon>
        <taxon>Cryptococcaceae</taxon>
        <taxon>Cryptococcus</taxon>
        <taxon>Cryptococcus neoformans species complex</taxon>
    </lineage>
</organism>
<dbReference type="SUPFAM" id="SSF64076">
    <property type="entry name" value="MTH938-like"/>
    <property type="match status" value="1"/>
</dbReference>
<dbReference type="InterPro" id="IPR007523">
    <property type="entry name" value="NDUFAF3/AAMDC"/>
</dbReference>
<dbReference type="PANTHER" id="PTHR21192:SF2">
    <property type="entry name" value="NADH DEHYDROGENASE [UBIQUINONE] 1 ALPHA SUBCOMPLEX ASSEMBLY FACTOR 3"/>
    <property type="match status" value="1"/>
</dbReference>
<dbReference type="Pfam" id="PF04430">
    <property type="entry name" value="DUF498"/>
    <property type="match status" value="1"/>
</dbReference>
<dbReference type="EMBL" id="AMKT01000044">
    <property type="protein sequence ID" value="OXG20812.1"/>
    <property type="molecule type" value="Genomic_DNA"/>
</dbReference>
<proteinExistence type="predicted"/>
<evidence type="ECO:0008006" key="3">
    <source>
        <dbReference type="Google" id="ProtNLM"/>
    </source>
</evidence>
<dbReference type="AlphaFoldDB" id="A0A854QJ28"/>
<gene>
    <name evidence="1" type="ORF">C361_03791</name>
</gene>
<evidence type="ECO:0000313" key="2">
    <source>
        <dbReference type="Proteomes" id="UP000199727"/>
    </source>
</evidence>
<dbReference type="PANTHER" id="PTHR21192">
    <property type="entry name" value="NUCLEAR PROTEIN E3-3"/>
    <property type="match status" value="1"/>
</dbReference>
<name>A0A854QJ28_CRYNE</name>
<dbReference type="InterPro" id="IPR036748">
    <property type="entry name" value="MTH938-like_sf"/>
</dbReference>
<protein>
    <recommendedName>
        <fullName evidence="3">NADH dehydrogenase [ubiquinone] 1 alpha subcomplex assembly factor 3</fullName>
    </recommendedName>
</protein>
<dbReference type="GO" id="GO:0005743">
    <property type="term" value="C:mitochondrial inner membrane"/>
    <property type="evidence" value="ECO:0007669"/>
    <property type="project" value="TreeGrafter"/>
</dbReference>
<reference evidence="1 2" key="1">
    <citation type="submission" date="2017-06" db="EMBL/GenBank/DDBJ databases">
        <title>Global population genomics of the pathogenic fungus Cryptococcus neoformans var. grubii.</title>
        <authorList>
            <person name="Cuomo C."/>
            <person name="Litvintseva A."/>
            <person name="Chen Y."/>
            <person name="Young S."/>
            <person name="Zeng Q."/>
            <person name="Chapman S."/>
            <person name="Gujja S."/>
            <person name="Saif S."/>
            <person name="Birren B."/>
        </authorList>
    </citation>
    <scope>NUCLEOTIDE SEQUENCE [LARGE SCALE GENOMIC DNA]</scope>
    <source>
        <strain evidence="1 2">Tu259-1</strain>
    </source>
</reference>